<evidence type="ECO:0000313" key="2">
    <source>
        <dbReference type="EMBL" id="ABF97145.1"/>
    </source>
</evidence>
<evidence type="ECO:0000256" key="1">
    <source>
        <dbReference type="SAM" id="MobiDB-lite"/>
    </source>
</evidence>
<sequence>MESTVANLNSALVADAGPPPPQDPLQNDEVLEDANAANGPMPTTKIEFSDIDYPSLTTTPGRYPIVVKPTIQNVLVARFLIDGGSSINLLFLSALDAMGIPRSELIPSEQPFHGITPESSSRITTLTKFMAASHYAYQLIKIPGPKRIITVPGNAKMAVQCDKMSLDIVEQTTAVPPQSSLLGK</sequence>
<dbReference type="AlphaFoldDB" id="Q10I45"/>
<feature type="region of interest" description="Disordered" evidence="1">
    <location>
        <begin position="1"/>
        <end position="27"/>
    </location>
</feature>
<organism evidence="2">
    <name type="scientific">Oryza sativa subsp. japonica</name>
    <name type="common">Rice</name>
    <dbReference type="NCBI Taxonomy" id="39947"/>
    <lineage>
        <taxon>Eukaryota</taxon>
        <taxon>Viridiplantae</taxon>
        <taxon>Streptophyta</taxon>
        <taxon>Embryophyta</taxon>
        <taxon>Tracheophyta</taxon>
        <taxon>Spermatophyta</taxon>
        <taxon>Magnoliopsida</taxon>
        <taxon>Liliopsida</taxon>
        <taxon>Poales</taxon>
        <taxon>Poaceae</taxon>
        <taxon>BOP clade</taxon>
        <taxon>Oryzoideae</taxon>
        <taxon>Oryzeae</taxon>
        <taxon>Oryzinae</taxon>
        <taxon>Oryza</taxon>
        <taxon>Oryza sativa</taxon>
    </lineage>
</organism>
<feature type="compositionally biased region" description="Polar residues" evidence="1">
    <location>
        <begin position="1"/>
        <end position="10"/>
    </location>
</feature>
<proteinExistence type="predicted"/>
<dbReference type="EMBL" id="DP000009">
    <property type="protein sequence ID" value="ABF97145.1"/>
    <property type="molecule type" value="Genomic_DNA"/>
</dbReference>
<accession>Q10I45</accession>
<reference evidence="2" key="2">
    <citation type="submission" date="2006-06" db="EMBL/GenBank/DDBJ databases">
        <authorList>
            <person name="Buell R."/>
            <person name="Wing R.A."/>
            <person name="McCombie W.A."/>
            <person name="Ouyang S."/>
        </authorList>
    </citation>
    <scope>NUCLEOTIDE SEQUENCE</scope>
</reference>
<protein>
    <submittedName>
        <fullName evidence="2">Retrotransposon protein, putative, Ty3-gypsy subclass</fullName>
    </submittedName>
</protein>
<reference evidence="2" key="1">
    <citation type="journal article" date="2005" name="Genome Res.">
        <title>Sequence, annotation, and analysis of synteny between rice chromosome 3 and diverged grass species.</title>
        <authorList>
            <consortium name="Rice Chromosome 3 Sequencing Consortium"/>
            <person name="Buell C.R."/>
            <person name="Yuan Q."/>
            <person name="Ouyang S."/>
            <person name="Liu J."/>
            <person name="Zhu W."/>
            <person name="Wang A."/>
            <person name="Maiti R."/>
            <person name="Haas B."/>
            <person name="Wortman J."/>
            <person name="Pertea M."/>
            <person name="Jones K.M."/>
            <person name="Kim M."/>
            <person name="Overton L."/>
            <person name="Tsitrin T."/>
            <person name="Fadrosh D."/>
            <person name="Bera J."/>
            <person name="Weaver B."/>
            <person name="Jin S."/>
            <person name="Johri S."/>
            <person name="Reardon M."/>
            <person name="Webb K."/>
            <person name="Hill J."/>
            <person name="Moffat K."/>
            <person name="Tallon L."/>
            <person name="Van Aken S."/>
            <person name="Lewis M."/>
            <person name="Utterback T."/>
            <person name="Feldblyum T."/>
            <person name="Zismann V."/>
            <person name="Iobst S."/>
            <person name="Hsiao J."/>
            <person name="de Vazeille A.R."/>
            <person name="Salzberg S.L."/>
            <person name="White O."/>
            <person name="Fraser C."/>
            <person name="Yu Y."/>
            <person name="Kim H."/>
            <person name="Rambo T."/>
            <person name="Currie J."/>
            <person name="Collura K."/>
            <person name="Kernodle-Thompson S."/>
            <person name="Wei F."/>
            <person name="Kudrna K."/>
            <person name="Ammiraju J.S."/>
            <person name="Luo M."/>
            <person name="Goicoechea J.L."/>
            <person name="Wing R.A."/>
            <person name="Henry D."/>
            <person name="Oates R."/>
            <person name="Palmer M."/>
            <person name="Pries G."/>
            <person name="Saski C."/>
            <person name="Simmons J."/>
            <person name="Soderlund C."/>
            <person name="Nelson W."/>
            <person name="de la Bastide M."/>
            <person name="Spiegel L."/>
            <person name="Nascimento L."/>
            <person name="Huang E."/>
            <person name="Preston R."/>
            <person name="Zutavern T."/>
            <person name="Palmer L."/>
            <person name="O'Shaughnessy A."/>
            <person name="Dike S."/>
            <person name="McCombie W.R."/>
            <person name="Minx P."/>
            <person name="Cordum H."/>
            <person name="Wilson R."/>
            <person name="Jin W."/>
            <person name="Lee H.R."/>
            <person name="Jiang J."/>
            <person name="Jackson S."/>
        </authorList>
    </citation>
    <scope>NUCLEOTIDE SEQUENCE [LARGE SCALE GENOMIC DNA]</scope>
</reference>
<gene>
    <name evidence="2" type="ordered locus">LOC_Os03g36720</name>
</gene>
<name>Q10I45_ORYSJ</name>